<protein>
    <submittedName>
        <fullName evidence="1">Uncharacterized protein</fullName>
    </submittedName>
</protein>
<reference evidence="2" key="1">
    <citation type="journal article" date="2022" name="Mol. Ecol. Resour.">
        <title>The genomes of chicory, endive, great burdock and yacon provide insights into Asteraceae palaeo-polyploidization history and plant inulin production.</title>
        <authorList>
            <person name="Fan W."/>
            <person name="Wang S."/>
            <person name="Wang H."/>
            <person name="Wang A."/>
            <person name="Jiang F."/>
            <person name="Liu H."/>
            <person name="Zhao H."/>
            <person name="Xu D."/>
            <person name="Zhang Y."/>
        </authorList>
    </citation>
    <scope>NUCLEOTIDE SEQUENCE [LARGE SCALE GENOMIC DNA]</scope>
    <source>
        <strain evidence="2">cv. Punajuju</strain>
    </source>
</reference>
<dbReference type="EMBL" id="CM042011">
    <property type="protein sequence ID" value="KAI3767322.1"/>
    <property type="molecule type" value="Genomic_DNA"/>
</dbReference>
<organism evidence="1 2">
    <name type="scientific">Cichorium intybus</name>
    <name type="common">Chicory</name>
    <dbReference type="NCBI Taxonomy" id="13427"/>
    <lineage>
        <taxon>Eukaryota</taxon>
        <taxon>Viridiplantae</taxon>
        <taxon>Streptophyta</taxon>
        <taxon>Embryophyta</taxon>
        <taxon>Tracheophyta</taxon>
        <taxon>Spermatophyta</taxon>
        <taxon>Magnoliopsida</taxon>
        <taxon>eudicotyledons</taxon>
        <taxon>Gunneridae</taxon>
        <taxon>Pentapetalae</taxon>
        <taxon>asterids</taxon>
        <taxon>campanulids</taxon>
        <taxon>Asterales</taxon>
        <taxon>Asteraceae</taxon>
        <taxon>Cichorioideae</taxon>
        <taxon>Cichorieae</taxon>
        <taxon>Cichoriinae</taxon>
        <taxon>Cichorium</taxon>
    </lineage>
</organism>
<evidence type="ECO:0000313" key="2">
    <source>
        <dbReference type="Proteomes" id="UP001055811"/>
    </source>
</evidence>
<keyword evidence="2" id="KW-1185">Reference proteome</keyword>
<evidence type="ECO:0000313" key="1">
    <source>
        <dbReference type="EMBL" id="KAI3767322.1"/>
    </source>
</evidence>
<proteinExistence type="predicted"/>
<dbReference type="Proteomes" id="UP001055811">
    <property type="component" value="Linkage Group LG03"/>
</dbReference>
<comment type="caution">
    <text evidence="1">The sequence shown here is derived from an EMBL/GenBank/DDBJ whole genome shotgun (WGS) entry which is preliminary data.</text>
</comment>
<reference evidence="1 2" key="2">
    <citation type="journal article" date="2022" name="Mol. Ecol. Resour.">
        <title>The genomes of chicory, endive, great burdock and yacon provide insights into Asteraceae paleo-polyploidization history and plant inulin production.</title>
        <authorList>
            <person name="Fan W."/>
            <person name="Wang S."/>
            <person name="Wang H."/>
            <person name="Wang A."/>
            <person name="Jiang F."/>
            <person name="Liu H."/>
            <person name="Zhao H."/>
            <person name="Xu D."/>
            <person name="Zhang Y."/>
        </authorList>
    </citation>
    <scope>NUCLEOTIDE SEQUENCE [LARGE SCALE GENOMIC DNA]</scope>
    <source>
        <strain evidence="2">cv. Punajuju</strain>
        <tissue evidence="1">Leaves</tissue>
    </source>
</reference>
<accession>A0ACB9F9H1</accession>
<gene>
    <name evidence="1" type="ORF">L2E82_17417</name>
</gene>
<name>A0ACB9F9H1_CICIN</name>
<sequence length="189" mass="21322">MGVISCETLTPDDSSHRHLAWLEDCMEQVMKDFDERPPRPQSDQELDYEPTPTSGTLYFLLLRNSFLSGVELAHLTVRNSDAIRRPGRWTIRPHNNLRRYDLETSQSELRVHTQQPVLISTPTDSIDYENQVPDYAILKFQCPFRKNPNVGHLVHMDDNSVSIGSGREIGIHFPAEAVGGPSHGCGTSP</sequence>